<gene>
    <name evidence="2" type="ORF">MFLO_04730</name>
</gene>
<sequence length="322" mass="35718">MKKKPLAEKSINGAPVKDIYLKRGPLDHLAGSEKKYDRIAKEISAETPDMKRVICHWGANLPIAARLKMKRPELKYVQIFHGSDIYVMTKNNETYRSDILHGIELADEIICVSQDLKKAVQKLAPNAENIRVFSNGITAKNFHFDPAEKKKKRIAFVGNLIDIKRAYLLPDIIKKVISKNPDFEFIIMGDGKLRGEIAANLEGIPQAKLLGRVSPEQVSSELGKSDILLLPSKSEGFPCVVNEAKVSGAYVIGTKLPGIIEANLSDDGLVDNDTDEAISSSIAEKILAFPNQPINYEKLVQEAKNFDWQIISKEELAAINAE</sequence>
<dbReference type="Gene3D" id="3.40.50.2000">
    <property type="entry name" value="Glycogen Phosphorylase B"/>
    <property type="match status" value="2"/>
</dbReference>
<organism evidence="2 3">
    <name type="scientific">Listeria floridensis FSL S10-1187</name>
    <dbReference type="NCBI Taxonomy" id="1265817"/>
    <lineage>
        <taxon>Bacteria</taxon>
        <taxon>Bacillati</taxon>
        <taxon>Bacillota</taxon>
        <taxon>Bacilli</taxon>
        <taxon>Bacillales</taxon>
        <taxon>Listeriaceae</taxon>
        <taxon>Listeria</taxon>
    </lineage>
</organism>
<keyword evidence="2" id="KW-0808">Transferase</keyword>
<dbReference type="InterPro" id="IPR028098">
    <property type="entry name" value="Glyco_trans_4-like_N"/>
</dbReference>
<dbReference type="PANTHER" id="PTHR45947">
    <property type="entry name" value="SULFOQUINOVOSYL TRANSFERASE SQD2"/>
    <property type="match status" value="1"/>
</dbReference>
<keyword evidence="3" id="KW-1185">Reference proteome</keyword>
<dbReference type="GO" id="GO:0016740">
    <property type="term" value="F:transferase activity"/>
    <property type="evidence" value="ECO:0007669"/>
    <property type="project" value="UniProtKB-KW"/>
</dbReference>
<protein>
    <submittedName>
        <fullName evidence="2">Glycosyl transferase, group 1 family protein</fullName>
    </submittedName>
</protein>
<dbReference type="SUPFAM" id="SSF53756">
    <property type="entry name" value="UDP-Glycosyltransferase/glycogen phosphorylase"/>
    <property type="match status" value="1"/>
</dbReference>
<dbReference type="Pfam" id="PF13439">
    <property type="entry name" value="Glyco_transf_4"/>
    <property type="match status" value="1"/>
</dbReference>
<reference evidence="2 3" key="1">
    <citation type="journal article" date="2014" name="Int. J. Syst. Evol. Microbiol.">
        <title>Listeria floridensis sp. nov., Listeria aquatica sp. nov., Listeria cornellensis sp. nov., Listeria riparia sp. nov. and Listeria grandensis sp. nov., from agricultural and natural environments.</title>
        <authorList>
            <person name="den Bakker H.C."/>
            <person name="Warchocki S."/>
            <person name="Wright E.M."/>
            <person name="Allred A.F."/>
            <person name="Ahlstrom C."/>
            <person name="Manuel C.S."/>
            <person name="Stasiewicz M.J."/>
            <person name="Burrell A."/>
            <person name="Roof S."/>
            <person name="Strawn L."/>
            <person name="Fortes E.D."/>
            <person name="Nightingale K.K."/>
            <person name="Kephart D."/>
            <person name="Wiedmann M."/>
        </authorList>
    </citation>
    <scope>NUCLEOTIDE SEQUENCE [LARGE SCALE GENOMIC DNA]</scope>
    <source>
        <strain evidence="2 3">FSL S10-1187</strain>
    </source>
</reference>
<evidence type="ECO:0000259" key="1">
    <source>
        <dbReference type="Pfam" id="PF13439"/>
    </source>
</evidence>
<dbReference type="Pfam" id="PF13692">
    <property type="entry name" value="Glyco_trans_1_4"/>
    <property type="match status" value="1"/>
</dbReference>
<dbReference type="PANTHER" id="PTHR45947:SF15">
    <property type="entry name" value="TEICHURONIC ACID BIOSYNTHESIS GLYCOSYLTRANSFERASE TUAC-RELATED"/>
    <property type="match status" value="1"/>
</dbReference>
<dbReference type="RefSeq" id="WP_036096618.1">
    <property type="nucleotide sequence ID" value="NZ_AODF01000008.1"/>
</dbReference>
<proteinExistence type="predicted"/>
<evidence type="ECO:0000313" key="3">
    <source>
        <dbReference type="Proteomes" id="UP000019249"/>
    </source>
</evidence>
<comment type="caution">
    <text evidence="2">The sequence shown here is derived from an EMBL/GenBank/DDBJ whole genome shotgun (WGS) entry which is preliminary data.</text>
</comment>
<name>A0ABP3B0C7_9LIST</name>
<feature type="domain" description="Glycosyltransferase subfamily 4-like N-terminal" evidence="1">
    <location>
        <begin position="40"/>
        <end position="138"/>
    </location>
</feature>
<dbReference type="InterPro" id="IPR050194">
    <property type="entry name" value="Glycosyltransferase_grp1"/>
</dbReference>
<dbReference type="Proteomes" id="UP000019249">
    <property type="component" value="Unassembled WGS sequence"/>
</dbReference>
<dbReference type="EMBL" id="AODF01000008">
    <property type="protein sequence ID" value="EUJ32902.1"/>
    <property type="molecule type" value="Genomic_DNA"/>
</dbReference>
<evidence type="ECO:0000313" key="2">
    <source>
        <dbReference type="EMBL" id="EUJ32902.1"/>
    </source>
</evidence>
<accession>A0ABP3B0C7</accession>